<sequence length="417" mass="48266">MTLERVKRAFYWKELSKDVCAFVAECDVCRRNKTENISTPGLLQPLLIPDQVWTDISIDFIESLPKSQENDVIFVVVDRLSKYAHFMTLSHPYTDMDVAQPFLDNVYKLYGMPRTVVSDRDLIFCSKFWQVFALYDWRTAKRMGKMKLSPRFFGPYKVIQRIGKVAYKLELPLDSQIHPIFLVSCLKKRIGEAMEPQLELPPTRGDGCLQLETIAILDRRMVKRYNRPATQVLVHSSNSFPEDATWEDLYKLQQCFQTSSLKDKALMADADGDVSFVMLVEEKFVYERYFPPLFHNGAGREEAEGWEEIPEEAASGEKKKKRVKKSIKTYKIYIFKVLNQIYLDIGISSKAMGIMNRFINDIFEKLAWEASRPARYKKKPTITSWEIQTIVRLVLPGELAKHVVSEGTKAVTKFASF</sequence>
<reference evidence="4 5" key="1">
    <citation type="submission" date="2024-05" db="EMBL/GenBank/DDBJ databases">
        <title>Haplotype-resolved chromosome-level genome assembly of Huyou (Citrus changshanensis).</title>
        <authorList>
            <person name="Miao C."/>
            <person name="Chen W."/>
            <person name="Wu Y."/>
            <person name="Wang L."/>
            <person name="Zhao S."/>
            <person name="Grierson D."/>
            <person name="Xu C."/>
            <person name="Chen K."/>
        </authorList>
    </citation>
    <scope>NUCLEOTIDE SEQUENCE [LARGE SCALE GENOMIC DNA]</scope>
    <source>
        <strain evidence="4">01-14</strain>
        <tissue evidence="4">Leaf</tissue>
    </source>
</reference>
<dbReference type="PRINTS" id="PR00621">
    <property type="entry name" value="HISTONEH2B"/>
</dbReference>
<dbReference type="GO" id="GO:0005634">
    <property type="term" value="C:nucleus"/>
    <property type="evidence" value="ECO:0007669"/>
    <property type="project" value="UniProtKB-ARBA"/>
</dbReference>
<dbReference type="InterPro" id="IPR056924">
    <property type="entry name" value="SH3_Tf2-1"/>
</dbReference>
<comment type="similarity">
    <text evidence="2">Belongs to the histone H2B family.</text>
</comment>
<evidence type="ECO:0000313" key="4">
    <source>
        <dbReference type="EMBL" id="KAK9222144.1"/>
    </source>
</evidence>
<organism evidence="4 5">
    <name type="scientific">Citrus x changshan-huyou</name>
    <dbReference type="NCBI Taxonomy" id="2935761"/>
    <lineage>
        <taxon>Eukaryota</taxon>
        <taxon>Viridiplantae</taxon>
        <taxon>Streptophyta</taxon>
        <taxon>Embryophyta</taxon>
        <taxon>Tracheophyta</taxon>
        <taxon>Spermatophyta</taxon>
        <taxon>Magnoliopsida</taxon>
        <taxon>eudicotyledons</taxon>
        <taxon>Gunneridae</taxon>
        <taxon>Pentapetalae</taxon>
        <taxon>rosids</taxon>
        <taxon>malvids</taxon>
        <taxon>Sapindales</taxon>
        <taxon>Rutaceae</taxon>
        <taxon>Aurantioideae</taxon>
        <taxon>Citrus</taxon>
    </lineage>
</organism>
<name>A0AAP0MTY6_9ROSI</name>
<dbReference type="Pfam" id="PF17921">
    <property type="entry name" value="Integrase_H2C2"/>
    <property type="match status" value="1"/>
</dbReference>
<dbReference type="GO" id="GO:0015074">
    <property type="term" value="P:DNA integration"/>
    <property type="evidence" value="ECO:0007669"/>
    <property type="project" value="InterPro"/>
</dbReference>
<feature type="domain" description="Integrase catalytic" evidence="3">
    <location>
        <begin position="45"/>
        <end position="132"/>
    </location>
</feature>
<dbReference type="GO" id="GO:0030527">
    <property type="term" value="F:structural constituent of chromatin"/>
    <property type="evidence" value="ECO:0007669"/>
    <property type="project" value="InterPro"/>
</dbReference>
<dbReference type="SUPFAM" id="SSF47113">
    <property type="entry name" value="Histone-fold"/>
    <property type="match status" value="1"/>
</dbReference>
<dbReference type="EMBL" id="JBCGBO010000002">
    <property type="protein sequence ID" value="KAK9222144.1"/>
    <property type="molecule type" value="Genomic_DNA"/>
</dbReference>
<evidence type="ECO:0000256" key="2">
    <source>
        <dbReference type="ARBA" id="ARBA00006846"/>
    </source>
</evidence>
<dbReference type="PANTHER" id="PTHR23428">
    <property type="entry name" value="HISTONE H2B"/>
    <property type="match status" value="1"/>
</dbReference>
<dbReference type="InterPro" id="IPR009072">
    <property type="entry name" value="Histone-fold"/>
</dbReference>
<dbReference type="Gene3D" id="3.30.420.10">
    <property type="entry name" value="Ribonuclease H-like superfamily/Ribonuclease H"/>
    <property type="match status" value="1"/>
</dbReference>
<protein>
    <recommendedName>
        <fullName evidence="3">Integrase catalytic domain-containing protein</fullName>
    </recommendedName>
</protein>
<dbReference type="SUPFAM" id="SSF53098">
    <property type="entry name" value="Ribonuclease H-like"/>
    <property type="match status" value="1"/>
</dbReference>
<dbReference type="Pfam" id="PF00125">
    <property type="entry name" value="Histone"/>
    <property type="match status" value="1"/>
</dbReference>
<dbReference type="SMART" id="SM00427">
    <property type="entry name" value="H2B"/>
    <property type="match status" value="1"/>
</dbReference>
<dbReference type="Proteomes" id="UP001428341">
    <property type="component" value="Unassembled WGS sequence"/>
</dbReference>
<dbReference type="GO" id="GO:0046982">
    <property type="term" value="F:protein heterodimerization activity"/>
    <property type="evidence" value="ECO:0007669"/>
    <property type="project" value="InterPro"/>
</dbReference>
<comment type="caution">
    <text evidence="4">The sequence shown here is derived from an EMBL/GenBank/DDBJ whole genome shotgun (WGS) entry which is preliminary data.</text>
</comment>
<comment type="function">
    <text evidence="1">Core component of nucleosome. Nucleosomes wrap and compact DNA into chromatin, limiting DNA accessibility to the cellular machineries which require DNA as a template. Histones thereby play a central role in transcription regulation, DNA repair, DNA replication and chromosomal stability. DNA accessibility is regulated via a complex set of post-translational modifications of histones, also called histone code, and nucleosome remodeling.</text>
</comment>
<dbReference type="AlphaFoldDB" id="A0AAP0MTY6"/>
<dbReference type="PROSITE" id="PS50994">
    <property type="entry name" value="INTEGRASE"/>
    <property type="match status" value="1"/>
</dbReference>
<dbReference type="Gene3D" id="1.10.20.10">
    <property type="entry name" value="Histone, subunit A"/>
    <property type="match status" value="1"/>
</dbReference>
<dbReference type="InterPro" id="IPR036397">
    <property type="entry name" value="RNaseH_sf"/>
</dbReference>
<evidence type="ECO:0000313" key="5">
    <source>
        <dbReference type="Proteomes" id="UP001428341"/>
    </source>
</evidence>
<dbReference type="CDD" id="cd22910">
    <property type="entry name" value="HFD_H2B"/>
    <property type="match status" value="1"/>
</dbReference>
<dbReference type="InterPro" id="IPR000558">
    <property type="entry name" value="Histone_H2B"/>
</dbReference>
<evidence type="ECO:0000259" key="3">
    <source>
        <dbReference type="PROSITE" id="PS50994"/>
    </source>
</evidence>
<gene>
    <name evidence="4" type="ORF">WN944_010576</name>
</gene>
<keyword evidence="5" id="KW-1185">Reference proteome</keyword>
<evidence type="ECO:0000256" key="1">
    <source>
        <dbReference type="ARBA" id="ARBA00002001"/>
    </source>
</evidence>
<dbReference type="Pfam" id="PF24626">
    <property type="entry name" value="SH3_Tf2-1"/>
    <property type="match status" value="1"/>
</dbReference>
<dbReference type="FunFam" id="1.10.20.10:FF:000043">
    <property type="entry name" value="Histone H2B"/>
    <property type="match status" value="1"/>
</dbReference>
<proteinExistence type="inferred from homology"/>
<dbReference type="InterPro" id="IPR041588">
    <property type="entry name" value="Integrase_H2C2"/>
</dbReference>
<dbReference type="InterPro" id="IPR001584">
    <property type="entry name" value="Integrase_cat-core"/>
</dbReference>
<dbReference type="InterPro" id="IPR007125">
    <property type="entry name" value="H2A/H2B/H3"/>
</dbReference>
<dbReference type="GO" id="GO:0003677">
    <property type="term" value="F:DNA binding"/>
    <property type="evidence" value="ECO:0007669"/>
    <property type="project" value="InterPro"/>
</dbReference>
<dbReference type="Gene3D" id="1.10.340.70">
    <property type="match status" value="1"/>
</dbReference>
<accession>A0AAP0MTY6</accession>
<dbReference type="GO" id="GO:0000786">
    <property type="term" value="C:nucleosome"/>
    <property type="evidence" value="ECO:0007669"/>
    <property type="project" value="InterPro"/>
</dbReference>
<dbReference type="InterPro" id="IPR012337">
    <property type="entry name" value="RNaseH-like_sf"/>
</dbReference>